<keyword evidence="1" id="KW-0472">Membrane</keyword>
<keyword evidence="1" id="KW-1133">Transmembrane helix</keyword>
<dbReference type="AlphaFoldDB" id="X0XD86"/>
<accession>X0XD86</accession>
<reference evidence="2" key="1">
    <citation type="journal article" date="2014" name="Front. Microbiol.">
        <title>High frequency of phylogenetically diverse reductive dehalogenase-homologous genes in deep subseafloor sedimentary metagenomes.</title>
        <authorList>
            <person name="Kawai M."/>
            <person name="Futagami T."/>
            <person name="Toyoda A."/>
            <person name="Takaki Y."/>
            <person name="Nishi S."/>
            <person name="Hori S."/>
            <person name="Arai W."/>
            <person name="Tsubouchi T."/>
            <person name="Morono Y."/>
            <person name="Uchiyama I."/>
            <person name="Ito T."/>
            <person name="Fujiyama A."/>
            <person name="Inagaki F."/>
            <person name="Takami H."/>
        </authorList>
    </citation>
    <scope>NUCLEOTIDE SEQUENCE</scope>
    <source>
        <strain evidence="2">Expedition CK06-06</strain>
    </source>
</reference>
<comment type="caution">
    <text evidence="2">The sequence shown here is derived from an EMBL/GenBank/DDBJ whole genome shotgun (WGS) entry which is preliminary data.</text>
</comment>
<evidence type="ECO:0000256" key="1">
    <source>
        <dbReference type="SAM" id="Phobius"/>
    </source>
</evidence>
<name>X0XD86_9ZZZZ</name>
<gene>
    <name evidence="2" type="ORF">S01H1_64212</name>
</gene>
<sequence>MRNVYIVLVIAIVLTVLLVVFAFLFLEREKHRSFFYTIEIGGVKIGHIETDRYKTEDKVIYKSVSLRPKELNRKLINEKLVFDRKGLKLEEFTKESKNFGAMIEALYIQNNKSGTFNFLAEVQSKFSTVSDIVHRKDFSLFD</sequence>
<proteinExistence type="predicted"/>
<organism evidence="2">
    <name type="scientific">marine sediment metagenome</name>
    <dbReference type="NCBI Taxonomy" id="412755"/>
    <lineage>
        <taxon>unclassified sequences</taxon>
        <taxon>metagenomes</taxon>
        <taxon>ecological metagenomes</taxon>
    </lineage>
</organism>
<feature type="transmembrane region" description="Helical" evidence="1">
    <location>
        <begin position="6"/>
        <end position="26"/>
    </location>
</feature>
<protein>
    <submittedName>
        <fullName evidence="2">Uncharacterized protein</fullName>
    </submittedName>
</protein>
<evidence type="ECO:0000313" key="2">
    <source>
        <dbReference type="EMBL" id="GAG41040.1"/>
    </source>
</evidence>
<feature type="non-terminal residue" evidence="2">
    <location>
        <position position="142"/>
    </location>
</feature>
<keyword evidence="1" id="KW-0812">Transmembrane</keyword>
<dbReference type="EMBL" id="BARS01042311">
    <property type="protein sequence ID" value="GAG41040.1"/>
    <property type="molecule type" value="Genomic_DNA"/>
</dbReference>